<sequence length="409" mass="44003">MPVLSAPLERRITKAVQIDHVTVGGGAPVVVQSMTNTDTADVDATVQQVAALHKAGSELVRITVDRDEAAKAVPLVRDRLDRLGIDVPLIGDFHYIGHKLLTEHPACAEALAKYRINPGNVGFKARKDIQFGTLIDLAQKYNKAIRIGVNWGSLDQELLTRLMDENSASENPLPAEKVMHEAIIQSALLSAKRAEELGLGADKIILSAKVSQVQDLVAVYTELARRSDYATHLGLTEAGMGSKGIVASSAALGLLLQQGIGDTIRISLTPEPGGDRTREVQVAQELLQTMGFRSFIPIVAACPGCGRTTSTVFQELAQEIQEDIRTHMPVWREKYPGVEALNVAVMGCIVNGPGESKHADIGISLPGTGETPAAPVFVDGEKKATLRGENIAKDFHEMVLNYIDNRFGA</sequence>
<dbReference type="InterPro" id="IPR004588">
    <property type="entry name" value="IspG_bac-typ"/>
</dbReference>
<dbReference type="Proteomes" id="UP000219439">
    <property type="component" value="Unassembled WGS sequence"/>
</dbReference>
<dbReference type="Pfam" id="PF04551">
    <property type="entry name" value="GcpE"/>
    <property type="match status" value="1"/>
</dbReference>
<comment type="similarity">
    <text evidence="7">Belongs to the IspG family.</text>
</comment>
<keyword evidence="5 7" id="KW-0411">Iron-sulfur</keyword>
<name>A0A285PLM6_9HYPH</name>
<evidence type="ECO:0000259" key="9">
    <source>
        <dbReference type="Pfam" id="PF26540"/>
    </source>
</evidence>
<feature type="binding site" evidence="7">
    <location>
        <position position="355"/>
    </location>
    <ligand>
        <name>[4Fe-4S] cluster</name>
        <dbReference type="ChEBI" id="CHEBI:49883"/>
    </ligand>
</feature>
<feature type="domain" description="IspG C-terminal" evidence="9">
    <location>
        <begin position="299"/>
        <end position="399"/>
    </location>
</feature>
<evidence type="ECO:0000256" key="5">
    <source>
        <dbReference type="ARBA" id="ARBA00023014"/>
    </source>
</evidence>
<keyword evidence="4 7" id="KW-0408">Iron</keyword>
<comment type="cofactor">
    <cofactor evidence="7">
        <name>[4Fe-4S] cluster</name>
        <dbReference type="ChEBI" id="CHEBI:49883"/>
    </cofactor>
    <text evidence="7">Binds 1 [4Fe-4S] cluster.</text>
</comment>
<comment type="catalytic activity">
    <reaction evidence="7">
        <text>(2E)-4-hydroxy-3-methylbut-2-enyl diphosphate + oxidized [flavodoxin] + H2O + 2 H(+) = 2-C-methyl-D-erythritol 2,4-cyclic diphosphate + reduced [flavodoxin]</text>
        <dbReference type="Rhea" id="RHEA:43604"/>
        <dbReference type="Rhea" id="RHEA-COMP:10622"/>
        <dbReference type="Rhea" id="RHEA-COMP:10623"/>
        <dbReference type="ChEBI" id="CHEBI:15377"/>
        <dbReference type="ChEBI" id="CHEBI:15378"/>
        <dbReference type="ChEBI" id="CHEBI:57618"/>
        <dbReference type="ChEBI" id="CHEBI:58210"/>
        <dbReference type="ChEBI" id="CHEBI:58483"/>
        <dbReference type="ChEBI" id="CHEBI:128753"/>
        <dbReference type="EC" id="1.17.7.3"/>
    </reaction>
</comment>
<dbReference type="GO" id="GO:0051539">
    <property type="term" value="F:4 iron, 4 sulfur cluster binding"/>
    <property type="evidence" value="ECO:0007669"/>
    <property type="project" value="UniProtKB-UniRule"/>
</dbReference>
<evidence type="ECO:0000256" key="7">
    <source>
        <dbReference type="HAMAP-Rule" id="MF_00159"/>
    </source>
</evidence>
<dbReference type="GO" id="GO:0019288">
    <property type="term" value="P:isopentenyl diphosphate biosynthetic process, methylerythritol 4-phosphate pathway"/>
    <property type="evidence" value="ECO:0007669"/>
    <property type="project" value="UniProtKB-UniRule"/>
</dbReference>
<keyword evidence="11" id="KW-1185">Reference proteome</keyword>
<evidence type="ECO:0000313" key="11">
    <source>
        <dbReference type="Proteomes" id="UP000219439"/>
    </source>
</evidence>
<dbReference type="FunFam" id="3.30.413.10:FF:000012">
    <property type="entry name" value="4-hydroxy-3-methylbut-2-en-1-yl diphosphate synthase (flavodoxin)"/>
    <property type="match status" value="1"/>
</dbReference>
<protein>
    <recommendedName>
        <fullName evidence="7">4-hydroxy-3-methylbut-2-en-1-yl diphosphate synthase (flavodoxin)</fullName>
        <ecNumber evidence="7">1.17.7.3</ecNumber>
    </recommendedName>
    <alternativeName>
        <fullName evidence="7">1-hydroxy-2-methyl-2-(E)-butenyl 4-diphosphate synthase</fullName>
    </alternativeName>
</protein>
<evidence type="ECO:0000256" key="2">
    <source>
        <dbReference type="ARBA" id="ARBA00022723"/>
    </source>
</evidence>
<dbReference type="GO" id="GO:0141197">
    <property type="term" value="F:4-hydroxy-3-methylbut-2-enyl-diphosphate synthase activity (flavodoxin)"/>
    <property type="evidence" value="ECO:0007669"/>
    <property type="project" value="UniProtKB-EC"/>
</dbReference>
<dbReference type="InterPro" id="IPR045854">
    <property type="entry name" value="NO2/SO3_Rdtase_4Fe4S_sf"/>
</dbReference>
<keyword evidence="6 7" id="KW-0414">Isoprene biosynthesis</keyword>
<dbReference type="NCBIfam" id="NF001540">
    <property type="entry name" value="PRK00366.1"/>
    <property type="match status" value="1"/>
</dbReference>
<evidence type="ECO:0000256" key="1">
    <source>
        <dbReference type="ARBA" id="ARBA00022485"/>
    </source>
</evidence>
<comment type="pathway">
    <text evidence="7">Isoprenoid biosynthesis; isopentenyl diphosphate biosynthesis via DXP pathway; isopentenyl diphosphate from 1-deoxy-D-xylulose 5-phosphate: step 5/6.</text>
</comment>
<dbReference type="Pfam" id="PF26540">
    <property type="entry name" value="GcpE_C"/>
    <property type="match status" value="1"/>
</dbReference>
<dbReference type="InterPro" id="IPR016425">
    <property type="entry name" value="IspG_bac"/>
</dbReference>
<dbReference type="InterPro" id="IPR058579">
    <property type="entry name" value="IspG_C"/>
</dbReference>
<dbReference type="FunFam" id="3.20.20.20:FF:000001">
    <property type="entry name" value="4-hydroxy-3-methylbut-2-en-1-yl diphosphate synthase (flavodoxin)"/>
    <property type="match status" value="1"/>
</dbReference>
<evidence type="ECO:0000256" key="3">
    <source>
        <dbReference type="ARBA" id="ARBA00023002"/>
    </source>
</evidence>
<dbReference type="GO" id="GO:0005506">
    <property type="term" value="F:iron ion binding"/>
    <property type="evidence" value="ECO:0007669"/>
    <property type="project" value="InterPro"/>
</dbReference>
<dbReference type="HAMAP" id="MF_00159">
    <property type="entry name" value="IspG"/>
    <property type="match status" value="1"/>
</dbReference>
<dbReference type="RefSeq" id="WP_097155116.1">
    <property type="nucleotide sequence ID" value="NZ_OBEL01000005.1"/>
</dbReference>
<dbReference type="PIRSF" id="PIRSF004640">
    <property type="entry name" value="IspG"/>
    <property type="match status" value="1"/>
</dbReference>
<dbReference type="GO" id="GO:0016114">
    <property type="term" value="P:terpenoid biosynthetic process"/>
    <property type="evidence" value="ECO:0007669"/>
    <property type="project" value="InterPro"/>
</dbReference>
<feature type="binding site" evidence="7">
    <location>
        <position position="348"/>
    </location>
    <ligand>
        <name>[4Fe-4S] cluster</name>
        <dbReference type="ChEBI" id="CHEBI:49883"/>
    </ligand>
</feature>
<evidence type="ECO:0000313" key="10">
    <source>
        <dbReference type="EMBL" id="SNZ20761.1"/>
    </source>
</evidence>
<accession>A0A285PLM6</accession>
<evidence type="ECO:0000259" key="8">
    <source>
        <dbReference type="Pfam" id="PF04551"/>
    </source>
</evidence>
<dbReference type="PANTHER" id="PTHR30454">
    <property type="entry name" value="4-HYDROXY-3-METHYLBUT-2-EN-1-YL DIPHOSPHATE SYNTHASE"/>
    <property type="match status" value="1"/>
</dbReference>
<keyword evidence="2 7" id="KW-0479">Metal-binding</keyword>
<proteinExistence type="inferred from homology"/>
<feature type="binding site" evidence="7">
    <location>
        <position position="305"/>
    </location>
    <ligand>
        <name>[4Fe-4S] cluster</name>
        <dbReference type="ChEBI" id="CHEBI:49883"/>
    </ligand>
</feature>
<dbReference type="NCBIfam" id="TIGR00612">
    <property type="entry name" value="ispG_gcpE"/>
    <property type="match status" value="1"/>
</dbReference>
<dbReference type="PANTHER" id="PTHR30454:SF0">
    <property type="entry name" value="4-HYDROXY-3-METHYLBUT-2-EN-1-YL DIPHOSPHATE SYNTHASE (FERREDOXIN), CHLOROPLASTIC"/>
    <property type="match status" value="1"/>
</dbReference>
<feature type="binding site" evidence="7">
    <location>
        <position position="302"/>
    </location>
    <ligand>
        <name>[4Fe-4S] cluster</name>
        <dbReference type="ChEBI" id="CHEBI:49883"/>
    </ligand>
</feature>
<dbReference type="EMBL" id="OBEL01000005">
    <property type="protein sequence ID" value="SNZ20761.1"/>
    <property type="molecule type" value="Genomic_DNA"/>
</dbReference>
<dbReference type="OrthoDB" id="9803214at2"/>
<evidence type="ECO:0000256" key="4">
    <source>
        <dbReference type="ARBA" id="ARBA00023004"/>
    </source>
</evidence>
<dbReference type="EC" id="1.17.7.3" evidence="7"/>
<dbReference type="InterPro" id="IPR011005">
    <property type="entry name" value="Dihydropteroate_synth-like_sf"/>
</dbReference>
<dbReference type="UniPathway" id="UPA00056">
    <property type="reaction ID" value="UER00096"/>
</dbReference>
<reference evidence="10 11" key="1">
    <citation type="submission" date="2017-09" db="EMBL/GenBank/DDBJ databases">
        <authorList>
            <person name="Ehlers B."/>
            <person name="Leendertz F.H."/>
        </authorList>
    </citation>
    <scope>NUCLEOTIDE SEQUENCE [LARGE SCALE GENOMIC DNA]</scope>
    <source>
        <strain evidence="10 11">DSM 18289</strain>
    </source>
</reference>
<dbReference type="GO" id="GO:0046429">
    <property type="term" value="F:4-hydroxy-3-methylbut-2-en-1-yl diphosphate synthase activity (ferredoxin)"/>
    <property type="evidence" value="ECO:0007669"/>
    <property type="project" value="UniProtKB-UniRule"/>
</dbReference>
<organism evidence="10 11">
    <name type="scientific">Cohaesibacter gelatinilyticus</name>
    <dbReference type="NCBI Taxonomy" id="372072"/>
    <lineage>
        <taxon>Bacteria</taxon>
        <taxon>Pseudomonadati</taxon>
        <taxon>Pseudomonadota</taxon>
        <taxon>Alphaproteobacteria</taxon>
        <taxon>Hyphomicrobiales</taxon>
        <taxon>Cohaesibacteraceae</taxon>
    </lineage>
</organism>
<dbReference type="AlphaFoldDB" id="A0A285PLM6"/>
<gene>
    <name evidence="7" type="primary">ispG</name>
    <name evidence="10" type="ORF">SAMN06265368_3871</name>
</gene>
<feature type="domain" description="IspG TIM-barrel" evidence="8">
    <location>
        <begin position="13"/>
        <end position="284"/>
    </location>
</feature>
<keyword evidence="1 7" id="KW-0004">4Fe-4S</keyword>
<dbReference type="Gene3D" id="3.30.413.10">
    <property type="entry name" value="Sulfite Reductase Hemoprotein, domain 1"/>
    <property type="match status" value="1"/>
</dbReference>
<dbReference type="Gene3D" id="3.20.20.20">
    <property type="entry name" value="Dihydropteroate synthase-like"/>
    <property type="match status" value="1"/>
</dbReference>
<dbReference type="InterPro" id="IPR058578">
    <property type="entry name" value="IspG_TIM"/>
</dbReference>
<evidence type="ECO:0000256" key="6">
    <source>
        <dbReference type="ARBA" id="ARBA00023229"/>
    </source>
</evidence>
<keyword evidence="3 7" id="KW-0560">Oxidoreductase</keyword>
<comment type="function">
    <text evidence="7">Converts 2C-methyl-D-erythritol 2,4-cyclodiphosphate (ME-2,4cPP) into 1-hydroxy-2-methyl-2-(E)-butenyl 4-diphosphate.</text>
</comment>
<dbReference type="SUPFAM" id="SSF56014">
    <property type="entry name" value="Nitrite and sulphite reductase 4Fe-4S domain-like"/>
    <property type="match status" value="1"/>
</dbReference>